<dbReference type="SMART" id="SM00342">
    <property type="entry name" value="HTH_ARAC"/>
    <property type="match status" value="1"/>
</dbReference>
<evidence type="ECO:0000256" key="3">
    <source>
        <dbReference type="ARBA" id="ARBA00023163"/>
    </source>
</evidence>
<dbReference type="Pfam" id="PF12625">
    <property type="entry name" value="Arabinose_bd"/>
    <property type="match status" value="1"/>
</dbReference>
<proteinExistence type="predicted"/>
<dbReference type="InterPro" id="IPR032687">
    <property type="entry name" value="AraC-type_N"/>
</dbReference>
<accession>A0A9X2B995</accession>
<keyword evidence="3" id="KW-0804">Transcription</keyword>
<dbReference type="EMBL" id="JAKUML010000001">
    <property type="protein sequence ID" value="MCJ8145330.1"/>
    <property type="molecule type" value="Genomic_DNA"/>
</dbReference>
<reference evidence="5" key="1">
    <citation type="submission" date="2022-02" db="EMBL/GenBank/DDBJ databases">
        <title>Acinetobacter A3.8 sp. nov., isolated from Sediment (Zhairuo Island).</title>
        <authorList>
            <person name="Zheng K."/>
        </authorList>
    </citation>
    <scope>NUCLEOTIDE SEQUENCE</scope>
    <source>
        <strain evidence="5">A3.8</strain>
    </source>
</reference>
<organism evidence="5 6">
    <name type="scientific">Acinetobacter sedimenti</name>
    <dbReference type="NCBI Taxonomy" id="2919922"/>
    <lineage>
        <taxon>Bacteria</taxon>
        <taxon>Pseudomonadati</taxon>
        <taxon>Pseudomonadota</taxon>
        <taxon>Gammaproteobacteria</taxon>
        <taxon>Moraxellales</taxon>
        <taxon>Moraxellaceae</taxon>
        <taxon>Acinetobacter</taxon>
    </lineage>
</organism>
<dbReference type="Gene3D" id="1.10.10.60">
    <property type="entry name" value="Homeodomain-like"/>
    <property type="match status" value="1"/>
</dbReference>
<gene>
    <name evidence="5" type="ORF">MKI79_00080</name>
</gene>
<dbReference type="PANTHER" id="PTHR47894">
    <property type="entry name" value="HTH-TYPE TRANSCRIPTIONAL REGULATOR GADX"/>
    <property type="match status" value="1"/>
</dbReference>
<dbReference type="GO" id="GO:0005829">
    <property type="term" value="C:cytosol"/>
    <property type="evidence" value="ECO:0007669"/>
    <property type="project" value="TreeGrafter"/>
</dbReference>
<evidence type="ECO:0000259" key="4">
    <source>
        <dbReference type="PROSITE" id="PS01124"/>
    </source>
</evidence>
<evidence type="ECO:0000313" key="6">
    <source>
        <dbReference type="Proteomes" id="UP001139701"/>
    </source>
</evidence>
<sequence length="336" mass="39305">MQQITSYQGSVYGGLGDLLFKYCHAHQVPMPAQLLQVQNLERFDYQVWYLLLNELDQQLDQPALGLEIAKYVELKHLGVLGYLAQSCEHLGEALLRYHDFYRLIYDGSPLIFKQDQDHLIIGWDVPKVFTTQITNEIAIAIMYQFFRHFLHIDDVELIQVDFMHAAPKDTMIYQRYFGCPVLFSQPTAQIVLPSHILSKPIRHADQTLQDLLTAQAQTLLKELPHTTQLDERLQQAILKQLQKQKLNIEYIAVQLHTSVRQLQRHLQSQNTTFQERVQAIRQMLAFKYLQDPHLSLHEIALLLGYSEQSAFQRAFKLWTKHTPQQWRKQHLSIAPK</sequence>
<feature type="domain" description="HTH araC/xylS-type" evidence="4">
    <location>
        <begin position="231"/>
        <end position="329"/>
    </location>
</feature>
<dbReference type="AlphaFoldDB" id="A0A9X2B995"/>
<evidence type="ECO:0000256" key="1">
    <source>
        <dbReference type="ARBA" id="ARBA00023015"/>
    </source>
</evidence>
<keyword evidence="6" id="KW-1185">Reference proteome</keyword>
<dbReference type="GO" id="GO:0000976">
    <property type="term" value="F:transcription cis-regulatory region binding"/>
    <property type="evidence" value="ECO:0007669"/>
    <property type="project" value="TreeGrafter"/>
</dbReference>
<protein>
    <submittedName>
        <fullName evidence="5">AraC family transcriptional regulator</fullName>
    </submittedName>
</protein>
<dbReference type="InterPro" id="IPR009057">
    <property type="entry name" value="Homeodomain-like_sf"/>
</dbReference>
<dbReference type="InterPro" id="IPR018060">
    <property type="entry name" value="HTH_AraC"/>
</dbReference>
<name>A0A9X2B995_9GAMM</name>
<keyword evidence="2" id="KW-0238">DNA-binding</keyword>
<dbReference type="GO" id="GO:0003700">
    <property type="term" value="F:DNA-binding transcription factor activity"/>
    <property type="evidence" value="ECO:0007669"/>
    <property type="project" value="InterPro"/>
</dbReference>
<dbReference type="Pfam" id="PF12833">
    <property type="entry name" value="HTH_18"/>
    <property type="match status" value="1"/>
</dbReference>
<evidence type="ECO:0000313" key="5">
    <source>
        <dbReference type="EMBL" id="MCJ8145330.1"/>
    </source>
</evidence>
<comment type="caution">
    <text evidence="5">The sequence shown here is derived from an EMBL/GenBank/DDBJ whole genome shotgun (WGS) entry which is preliminary data.</text>
</comment>
<dbReference type="SUPFAM" id="SSF46689">
    <property type="entry name" value="Homeodomain-like"/>
    <property type="match status" value="1"/>
</dbReference>
<dbReference type="RefSeq" id="WP_241569838.1">
    <property type="nucleotide sequence ID" value="NZ_JAKUML010000001.1"/>
</dbReference>
<dbReference type="PROSITE" id="PS01124">
    <property type="entry name" value="HTH_ARAC_FAMILY_2"/>
    <property type="match status" value="1"/>
</dbReference>
<keyword evidence="1" id="KW-0805">Transcription regulation</keyword>
<evidence type="ECO:0000256" key="2">
    <source>
        <dbReference type="ARBA" id="ARBA00023125"/>
    </source>
</evidence>
<dbReference type="PANTHER" id="PTHR47894:SF1">
    <property type="entry name" value="HTH-TYPE TRANSCRIPTIONAL REGULATOR VQSM"/>
    <property type="match status" value="1"/>
</dbReference>
<dbReference type="Proteomes" id="UP001139701">
    <property type="component" value="Unassembled WGS sequence"/>
</dbReference>